<dbReference type="Pfam" id="PF01408">
    <property type="entry name" value="GFO_IDH_MocA"/>
    <property type="match status" value="1"/>
</dbReference>
<dbReference type="InterPro" id="IPR000683">
    <property type="entry name" value="Gfo/Idh/MocA-like_OxRdtase_N"/>
</dbReference>
<dbReference type="Gene3D" id="3.30.360.10">
    <property type="entry name" value="Dihydrodipicolinate Reductase, domain 2"/>
    <property type="match status" value="1"/>
</dbReference>
<organism evidence="5 6">
    <name type="scientific">Paenibacillus protaetiae</name>
    <dbReference type="NCBI Taxonomy" id="2509456"/>
    <lineage>
        <taxon>Bacteria</taxon>
        <taxon>Bacillati</taxon>
        <taxon>Bacillota</taxon>
        <taxon>Bacilli</taxon>
        <taxon>Bacillales</taxon>
        <taxon>Paenibacillaceae</taxon>
        <taxon>Paenibacillus</taxon>
    </lineage>
</organism>
<feature type="domain" description="Gfo/Idh/MocA-like oxidoreductase N-terminal" evidence="3">
    <location>
        <begin position="5"/>
        <end position="123"/>
    </location>
</feature>
<dbReference type="SUPFAM" id="SSF55347">
    <property type="entry name" value="Glyceraldehyde-3-phosphate dehydrogenase-like, C-terminal domain"/>
    <property type="match status" value="1"/>
</dbReference>
<evidence type="ECO:0000259" key="4">
    <source>
        <dbReference type="Pfam" id="PF22725"/>
    </source>
</evidence>
<evidence type="ECO:0000256" key="1">
    <source>
        <dbReference type="ARBA" id="ARBA00010928"/>
    </source>
</evidence>
<proteinExistence type="inferred from homology"/>
<dbReference type="PANTHER" id="PTHR22604:SF105">
    <property type="entry name" value="TRANS-1,2-DIHYDROBENZENE-1,2-DIOL DEHYDROGENASE"/>
    <property type="match status" value="1"/>
</dbReference>
<dbReference type="PANTHER" id="PTHR22604">
    <property type="entry name" value="OXIDOREDUCTASES"/>
    <property type="match status" value="1"/>
</dbReference>
<sequence length="328" mass="35718">MTKVLKWGILGTGSIASKFTGDLPFSSSGQAYAVGSRTKESAEKFAAKFGIPKAYGSYEELANDPEVDAIYVATPHPYHKDNTLACLRAGKAVLCEKPFTINAGELEEVISYARENKLFLMEGMWTRLLPAVVQVKQWLKEGRIGDVLHVDADFGFRTGFNPASRLFDPNLGGGALLDVGIYPVSFASMIFGSKPQSLASTAFLGETGVDEQFTLLLSYEGGKTASLSGAVRLGLRNDAYIYGTEGSIHVPSFFNAHSAALYQNGEAVETFTDDRTSLGYHYEADEVARCLEEGLLESDAITLDESLAIMKLLDEARQQWGLQYPMES</sequence>
<gene>
    <name evidence="5" type="ORF">ET464_04515</name>
</gene>
<evidence type="ECO:0000313" key="6">
    <source>
        <dbReference type="Proteomes" id="UP000293568"/>
    </source>
</evidence>
<dbReference type="InterPro" id="IPR055170">
    <property type="entry name" value="GFO_IDH_MocA-like_dom"/>
</dbReference>
<dbReference type="GO" id="GO:0000166">
    <property type="term" value="F:nucleotide binding"/>
    <property type="evidence" value="ECO:0007669"/>
    <property type="project" value="InterPro"/>
</dbReference>
<dbReference type="GO" id="GO:0016491">
    <property type="term" value="F:oxidoreductase activity"/>
    <property type="evidence" value="ECO:0007669"/>
    <property type="project" value="UniProtKB-KW"/>
</dbReference>
<dbReference type="KEGG" id="pprt:ET464_04515"/>
<dbReference type="SUPFAM" id="SSF51735">
    <property type="entry name" value="NAD(P)-binding Rossmann-fold domains"/>
    <property type="match status" value="1"/>
</dbReference>
<name>A0A4P6ERQ9_9BACL</name>
<dbReference type="InterPro" id="IPR036291">
    <property type="entry name" value="NAD(P)-bd_dom_sf"/>
</dbReference>
<dbReference type="Pfam" id="PF22725">
    <property type="entry name" value="GFO_IDH_MocA_C3"/>
    <property type="match status" value="1"/>
</dbReference>
<evidence type="ECO:0000256" key="2">
    <source>
        <dbReference type="ARBA" id="ARBA00023002"/>
    </source>
</evidence>
<dbReference type="AlphaFoldDB" id="A0A4P6ERQ9"/>
<dbReference type="RefSeq" id="WP_129438609.1">
    <property type="nucleotide sequence ID" value="NZ_CP035492.1"/>
</dbReference>
<dbReference type="OrthoDB" id="9815825at2"/>
<protein>
    <submittedName>
        <fullName evidence="5">Gfo/Idh/MocA family oxidoreductase</fullName>
    </submittedName>
</protein>
<feature type="domain" description="GFO/IDH/MocA-like oxidoreductase" evidence="4">
    <location>
        <begin position="133"/>
        <end position="248"/>
    </location>
</feature>
<dbReference type="Gene3D" id="3.40.50.720">
    <property type="entry name" value="NAD(P)-binding Rossmann-like Domain"/>
    <property type="match status" value="1"/>
</dbReference>
<accession>A0A4P6ERQ9</accession>
<comment type="similarity">
    <text evidence="1">Belongs to the Gfo/Idh/MocA family.</text>
</comment>
<evidence type="ECO:0000313" key="5">
    <source>
        <dbReference type="EMBL" id="QAY65750.1"/>
    </source>
</evidence>
<keyword evidence="6" id="KW-1185">Reference proteome</keyword>
<keyword evidence="2" id="KW-0560">Oxidoreductase</keyword>
<dbReference type="Proteomes" id="UP000293568">
    <property type="component" value="Chromosome"/>
</dbReference>
<reference evidence="5 6" key="1">
    <citation type="submission" date="2019-01" db="EMBL/GenBank/DDBJ databases">
        <title>Genome sequencing of strain FW100M-2.</title>
        <authorList>
            <person name="Heo J."/>
            <person name="Kim S.-J."/>
            <person name="Kim J.-S."/>
            <person name="Hong S.-B."/>
            <person name="Kwon S.-W."/>
        </authorList>
    </citation>
    <scope>NUCLEOTIDE SEQUENCE [LARGE SCALE GENOMIC DNA]</scope>
    <source>
        <strain evidence="5 6">FW100M-2</strain>
    </source>
</reference>
<dbReference type="EMBL" id="CP035492">
    <property type="protein sequence ID" value="QAY65750.1"/>
    <property type="molecule type" value="Genomic_DNA"/>
</dbReference>
<dbReference type="InterPro" id="IPR050984">
    <property type="entry name" value="Gfo/Idh/MocA_domain"/>
</dbReference>
<evidence type="ECO:0000259" key="3">
    <source>
        <dbReference type="Pfam" id="PF01408"/>
    </source>
</evidence>